<accession>A0AA88TFM4</accession>
<name>A0AA88TFM4_9TELE</name>
<dbReference type="Proteomes" id="UP001187343">
    <property type="component" value="Unassembled WGS sequence"/>
</dbReference>
<evidence type="ECO:0000313" key="2">
    <source>
        <dbReference type="Proteomes" id="UP001187343"/>
    </source>
</evidence>
<evidence type="ECO:0000313" key="1">
    <source>
        <dbReference type="EMBL" id="KAK2872929.1"/>
    </source>
</evidence>
<dbReference type="EMBL" id="JAUYZG010000022">
    <property type="protein sequence ID" value="KAK2872929.1"/>
    <property type="molecule type" value="Genomic_DNA"/>
</dbReference>
<keyword evidence="2" id="KW-1185">Reference proteome</keyword>
<dbReference type="AlphaFoldDB" id="A0AA88TFM4"/>
<proteinExistence type="predicted"/>
<sequence length="68" mass="7654">MQEILPLLPGQDQFNVKELRLHNPESPPSLSNFLNCTLLPKSESRLSPALQSQQANVLHLVITQNDSY</sequence>
<organism evidence="1 2">
    <name type="scientific">Cirrhinus molitorella</name>
    <name type="common">mud carp</name>
    <dbReference type="NCBI Taxonomy" id="172907"/>
    <lineage>
        <taxon>Eukaryota</taxon>
        <taxon>Metazoa</taxon>
        <taxon>Chordata</taxon>
        <taxon>Craniata</taxon>
        <taxon>Vertebrata</taxon>
        <taxon>Euteleostomi</taxon>
        <taxon>Actinopterygii</taxon>
        <taxon>Neopterygii</taxon>
        <taxon>Teleostei</taxon>
        <taxon>Ostariophysi</taxon>
        <taxon>Cypriniformes</taxon>
        <taxon>Cyprinidae</taxon>
        <taxon>Labeoninae</taxon>
        <taxon>Labeonini</taxon>
        <taxon>Cirrhinus</taxon>
    </lineage>
</organism>
<gene>
    <name evidence="1" type="ORF">Q8A67_022826</name>
</gene>
<comment type="caution">
    <text evidence="1">The sequence shown here is derived from an EMBL/GenBank/DDBJ whole genome shotgun (WGS) entry which is preliminary data.</text>
</comment>
<protein>
    <submittedName>
        <fullName evidence="1">Uncharacterized protein</fullName>
    </submittedName>
</protein>
<reference evidence="1" key="1">
    <citation type="submission" date="2023-08" db="EMBL/GenBank/DDBJ databases">
        <title>Chromosome-level Genome Assembly of mud carp (Cirrhinus molitorella).</title>
        <authorList>
            <person name="Liu H."/>
        </authorList>
    </citation>
    <scope>NUCLEOTIDE SEQUENCE</scope>
    <source>
        <strain evidence="1">Prfri</strain>
        <tissue evidence="1">Muscle</tissue>
    </source>
</reference>